<proteinExistence type="predicted"/>
<dbReference type="Proteomes" id="UP000019202">
    <property type="component" value="Unassembled WGS sequence"/>
</dbReference>
<sequence length="33" mass="3962">MNRYIEISSELAISVVEKLRFTEELFENMINEL</sequence>
<evidence type="ECO:0000313" key="2">
    <source>
        <dbReference type="Proteomes" id="UP000019202"/>
    </source>
</evidence>
<accession>W1IS37</accession>
<name>W1IS37_9GAMM</name>
<dbReference type="EMBL" id="CBXF010000024">
    <property type="protein sequence ID" value="CDL81302.1"/>
    <property type="molecule type" value="Genomic_DNA"/>
</dbReference>
<organism evidence="1 2">
    <name type="scientific">Xenorhabdus szentirmaii DSM 16338</name>
    <dbReference type="NCBI Taxonomy" id="1427518"/>
    <lineage>
        <taxon>Bacteria</taxon>
        <taxon>Pseudomonadati</taxon>
        <taxon>Pseudomonadota</taxon>
        <taxon>Gammaproteobacteria</taxon>
        <taxon>Enterobacterales</taxon>
        <taxon>Morganellaceae</taxon>
        <taxon>Xenorhabdus</taxon>
    </lineage>
</organism>
<protein>
    <submittedName>
        <fullName evidence="1">Uncharacterized protein</fullName>
    </submittedName>
</protein>
<dbReference type="AlphaFoldDB" id="W1IS37"/>
<evidence type="ECO:0000313" key="1">
    <source>
        <dbReference type="EMBL" id="CDL81302.1"/>
    </source>
</evidence>
<comment type="caution">
    <text evidence="1">The sequence shown here is derived from an EMBL/GenBank/DDBJ whole genome shotgun (WGS) entry which is preliminary data.</text>
</comment>
<gene>
    <name evidence="1" type="ORF">XSR1_120033</name>
</gene>
<keyword evidence="2" id="KW-1185">Reference proteome</keyword>
<reference evidence="1" key="1">
    <citation type="submission" date="2013-11" db="EMBL/GenBank/DDBJ databases">
        <title>Draft genome sequence and annotation of the entomopathogenic bacteria, Xenorhabdus cabanillasi strain JM26 and Xenorhabdus szentirmai strain DSM 16338.</title>
        <authorList>
            <person name="Gualtieri M."/>
            <person name="Ogier J.C."/>
            <person name="Pages S."/>
            <person name="Givaudan A."/>
            <person name="Gaudriault S."/>
        </authorList>
    </citation>
    <scope>NUCLEOTIDE SEQUENCE [LARGE SCALE GENOMIC DNA]</scope>
    <source>
        <strain evidence="1">DSM 16338</strain>
    </source>
</reference>